<protein>
    <submittedName>
        <fullName evidence="10">V-type sodium ATPase subunit K</fullName>
    </submittedName>
</protein>
<dbReference type="RefSeq" id="WP_101298654.1">
    <property type="nucleotide sequence ID" value="NZ_CP025197.1"/>
</dbReference>
<dbReference type="AlphaFoldDB" id="A0A2K9ELB8"/>
<keyword evidence="11" id="KW-1185">Reference proteome</keyword>
<evidence type="ECO:0000256" key="5">
    <source>
        <dbReference type="ARBA" id="ARBA00022989"/>
    </source>
</evidence>
<dbReference type="InterPro" id="IPR002379">
    <property type="entry name" value="ATPase_proteolipid_c-like_dom"/>
</dbReference>
<sequence>MKEFLTDGNFWAILGATIAFFLAAIGSSKGVGIAGQAGAGVLTEDPGKFVPVMILEALASTQAIYGFVIAFLTIGKIDISTAMALKDGFVLFFAGIPVGIVGLVSGIIQGKVAAAGIHMIAKRPEGLGRAITLALMVEMFAILAFIISFLMLGEVG</sequence>
<keyword evidence="5 8" id="KW-1133">Transmembrane helix</keyword>
<dbReference type="KEGG" id="hsc:HVS_01310"/>
<evidence type="ECO:0000256" key="6">
    <source>
        <dbReference type="ARBA" id="ARBA00023065"/>
    </source>
</evidence>
<dbReference type="Pfam" id="PF00137">
    <property type="entry name" value="ATP-synt_C"/>
    <property type="match status" value="2"/>
</dbReference>
<feature type="domain" description="V-ATPase proteolipid subunit C-like" evidence="9">
    <location>
        <begin position="93"/>
        <end position="151"/>
    </location>
</feature>
<dbReference type="Proteomes" id="UP000233534">
    <property type="component" value="Chromosome"/>
</dbReference>
<feature type="transmembrane region" description="Helical" evidence="8">
    <location>
        <begin position="49"/>
        <end position="77"/>
    </location>
</feature>
<evidence type="ECO:0000256" key="8">
    <source>
        <dbReference type="RuleBase" id="RU363060"/>
    </source>
</evidence>
<evidence type="ECO:0000256" key="7">
    <source>
        <dbReference type="ARBA" id="ARBA00023136"/>
    </source>
</evidence>
<comment type="similarity">
    <text evidence="2 8">Belongs to the V-ATPase proteolipid subunit family.</text>
</comment>
<evidence type="ECO:0000259" key="9">
    <source>
        <dbReference type="Pfam" id="PF00137"/>
    </source>
</evidence>
<gene>
    <name evidence="10" type="primary">ntpK</name>
    <name evidence="10" type="ORF">HVS_01310</name>
</gene>
<keyword evidence="4 8" id="KW-0812">Transmembrane</keyword>
<dbReference type="CDD" id="cd18179">
    <property type="entry name" value="ATP-synt_Vo_Ao_c_NTPK_rpt1"/>
    <property type="match status" value="1"/>
</dbReference>
<feature type="transmembrane region" description="Helical" evidence="8">
    <location>
        <begin position="89"/>
        <end position="110"/>
    </location>
</feature>
<dbReference type="CDD" id="cd18180">
    <property type="entry name" value="ATP-synt_Vo_Ao_c_NTPK_rpt2"/>
    <property type="match status" value="1"/>
</dbReference>
<keyword evidence="6 8" id="KW-0406">Ion transport</keyword>
<dbReference type="GO" id="GO:0033179">
    <property type="term" value="C:proton-transporting V-type ATPase, V0 domain"/>
    <property type="evidence" value="ECO:0007669"/>
    <property type="project" value="InterPro"/>
</dbReference>
<evidence type="ECO:0000256" key="3">
    <source>
        <dbReference type="ARBA" id="ARBA00022448"/>
    </source>
</evidence>
<dbReference type="PRINTS" id="PR00122">
    <property type="entry name" value="VACATPASE"/>
</dbReference>
<dbReference type="GO" id="GO:0046961">
    <property type="term" value="F:proton-transporting ATPase activity, rotational mechanism"/>
    <property type="evidence" value="ECO:0007669"/>
    <property type="project" value="InterPro"/>
</dbReference>
<evidence type="ECO:0000313" key="11">
    <source>
        <dbReference type="Proteomes" id="UP000233534"/>
    </source>
</evidence>
<organism evidence="10 11">
    <name type="scientific">Acetivibrio saccincola</name>
    <dbReference type="NCBI Taxonomy" id="1677857"/>
    <lineage>
        <taxon>Bacteria</taxon>
        <taxon>Bacillati</taxon>
        <taxon>Bacillota</taxon>
        <taxon>Clostridia</taxon>
        <taxon>Eubacteriales</taxon>
        <taxon>Oscillospiraceae</taxon>
        <taxon>Acetivibrio</taxon>
    </lineage>
</organism>
<evidence type="ECO:0000256" key="1">
    <source>
        <dbReference type="ARBA" id="ARBA00004141"/>
    </source>
</evidence>
<dbReference type="SUPFAM" id="SSF81333">
    <property type="entry name" value="F1F0 ATP synthase subunit C"/>
    <property type="match status" value="2"/>
</dbReference>
<dbReference type="PANTHER" id="PTHR10263">
    <property type="entry name" value="V-TYPE PROTON ATPASE PROTEOLIPID SUBUNIT"/>
    <property type="match status" value="1"/>
</dbReference>
<evidence type="ECO:0000256" key="4">
    <source>
        <dbReference type="ARBA" id="ARBA00022692"/>
    </source>
</evidence>
<name>A0A2K9ELB8_9FIRM</name>
<keyword evidence="7 8" id="KW-0472">Membrane</keyword>
<comment type="subcellular location">
    <subcellularLocation>
        <location evidence="1">Membrane</location>
        <topology evidence="1">Multi-pass membrane protein</topology>
    </subcellularLocation>
</comment>
<keyword evidence="3 8" id="KW-0813">Transport</keyword>
<dbReference type="EMBL" id="CP025197">
    <property type="protein sequence ID" value="AUG56230.1"/>
    <property type="molecule type" value="Genomic_DNA"/>
</dbReference>
<dbReference type="Gene3D" id="1.20.120.610">
    <property type="entry name" value="lithium bound rotor ring of v- atpase"/>
    <property type="match status" value="1"/>
</dbReference>
<dbReference type="NCBIfam" id="NF005124">
    <property type="entry name" value="PRK06558.1"/>
    <property type="match status" value="1"/>
</dbReference>
<evidence type="ECO:0000256" key="2">
    <source>
        <dbReference type="ARBA" id="ARBA00007296"/>
    </source>
</evidence>
<dbReference type="InterPro" id="IPR000245">
    <property type="entry name" value="ATPase_proteolipid_csu"/>
</dbReference>
<dbReference type="InterPro" id="IPR035921">
    <property type="entry name" value="F/V-ATP_Csub_sf"/>
</dbReference>
<proteinExistence type="inferred from homology"/>
<evidence type="ECO:0000313" key="10">
    <source>
        <dbReference type="EMBL" id="AUG56230.1"/>
    </source>
</evidence>
<feature type="domain" description="V-ATPase proteolipid subunit C-like" evidence="9">
    <location>
        <begin position="14"/>
        <end position="72"/>
    </location>
</feature>
<reference evidence="10 11" key="1">
    <citation type="submission" date="2017-12" db="EMBL/GenBank/DDBJ databases">
        <title>Complete genome sequence of Herbivorax saccincola GGR1, a novel Cellulosome-producing hydrolytic bacterium in a thermophilic biogas plant, established by Illumina and Nanopore MinION sequencing.</title>
        <authorList>
            <person name="Pechtl A."/>
            <person name="Ruckert C."/>
            <person name="Koeck D.E."/>
            <person name="Maus I."/>
            <person name="Winkler A."/>
            <person name="Kalinowski J."/>
            <person name="Puhler A."/>
            <person name="Schwarz W.W."/>
            <person name="Zverlov V.V."/>
            <person name="Schluter A."/>
            <person name="Liebl W."/>
        </authorList>
    </citation>
    <scope>NUCLEOTIDE SEQUENCE [LARGE SCALE GENOMIC DNA]</scope>
    <source>
        <strain evidence="11">SR1</strain>
    </source>
</reference>
<feature type="transmembrane region" description="Helical" evidence="8">
    <location>
        <begin position="130"/>
        <end position="152"/>
    </location>
</feature>
<accession>A0A2K9ELB8</accession>